<dbReference type="PANTHER" id="PTHR43857:SF1">
    <property type="entry name" value="YJGH FAMILY PROTEIN"/>
    <property type="match status" value="1"/>
</dbReference>
<dbReference type="Pfam" id="PF01042">
    <property type="entry name" value="Ribonuc_L-PSP"/>
    <property type="match status" value="1"/>
</dbReference>
<dbReference type="RefSeq" id="WP_344106730.1">
    <property type="nucleotide sequence ID" value="NZ_BAAAPC010000005.1"/>
</dbReference>
<dbReference type="EMBL" id="BAAAPC010000005">
    <property type="protein sequence ID" value="GAA1989968.1"/>
    <property type="molecule type" value="Genomic_DNA"/>
</dbReference>
<feature type="region of interest" description="Disordered" evidence="1">
    <location>
        <begin position="1"/>
        <end position="28"/>
    </location>
</feature>
<keyword evidence="3" id="KW-1185">Reference proteome</keyword>
<dbReference type="CDD" id="cd00448">
    <property type="entry name" value="YjgF_YER057c_UK114_family"/>
    <property type="match status" value="1"/>
</dbReference>
<dbReference type="Proteomes" id="UP001501585">
    <property type="component" value="Unassembled WGS sequence"/>
</dbReference>
<dbReference type="SUPFAM" id="SSF55298">
    <property type="entry name" value="YjgF-like"/>
    <property type="match status" value="1"/>
</dbReference>
<accession>A0ABN2SNU6</accession>
<sequence length="155" mass="15818">MSGVSDAAGGAAGPSPGDRHGTPHRVVNPPTLAAPVGFAHAVVSVPGRTVHLAGQTAQRPDGTIIGPGLVEQFDQALANLLEAMRAAGAEPGHLVALNVYTTDVAAYRDNLKPLGAAYRRHLGRHYPAMALFGVSGLLAPEAKVELLGTAVIPDP</sequence>
<proteinExistence type="predicted"/>
<dbReference type="InterPro" id="IPR006175">
    <property type="entry name" value="YjgF/YER057c/UK114"/>
</dbReference>
<evidence type="ECO:0000313" key="2">
    <source>
        <dbReference type="EMBL" id="GAA1989968.1"/>
    </source>
</evidence>
<reference evidence="2 3" key="1">
    <citation type="journal article" date="2019" name="Int. J. Syst. Evol. Microbiol.">
        <title>The Global Catalogue of Microorganisms (GCM) 10K type strain sequencing project: providing services to taxonomists for standard genome sequencing and annotation.</title>
        <authorList>
            <consortium name="The Broad Institute Genomics Platform"/>
            <consortium name="The Broad Institute Genome Sequencing Center for Infectious Disease"/>
            <person name="Wu L."/>
            <person name="Ma J."/>
        </authorList>
    </citation>
    <scope>NUCLEOTIDE SEQUENCE [LARGE SCALE GENOMIC DNA]</scope>
    <source>
        <strain evidence="2 3">JCM 15313</strain>
    </source>
</reference>
<evidence type="ECO:0000256" key="1">
    <source>
        <dbReference type="SAM" id="MobiDB-lite"/>
    </source>
</evidence>
<dbReference type="Gene3D" id="3.30.1330.40">
    <property type="entry name" value="RutC-like"/>
    <property type="match status" value="1"/>
</dbReference>
<organism evidence="2 3">
    <name type="scientific">Nocardiopsis rhodophaea</name>
    <dbReference type="NCBI Taxonomy" id="280238"/>
    <lineage>
        <taxon>Bacteria</taxon>
        <taxon>Bacillati</taxon>
        <taxon>Actinomycetota</taxon>
        <taxon>Actinomycetes</taxon>
        <taxon>Streptosporangiales</taxon>
        <taxon>Nocardiopsidaceae</taxon>
        <taxon>Nocardiopsis</taxon>
    </lineage>
</organism>
<dbReference type="InterPro" id="IPR035959">
    <property type="entry name" value="RutC-like_sf"/>
</dbReference>
<comment type="caution">
    <text evidence="2">The sequence shown here is derived from an EMBL/GenBank/DDBJ whole genome shotgun (WGS) entry which is preliminary data.</text>
</comment>
<name>A0ABN2SNU6_9ACTN</name>
<dbReference type="PANTHER" id="PTHR43857">
    <property type="entry name" value="BLR7761 PROTEIN"/>
    <property type="match status" value="1"/>
</dbReference>
<protein>
    <submittedName>
        <fullName evidence="2">RidA family protein</fullName>
    </submittedName>
</protein>
<evidence type="ECO:0000313" key="3">
    <source>
        <dbReference type="Proteomes" id="UP001501585"/>
    </source>
</evidence>
<feature type="compositionally biased region" description="Low complexity" evidence="1">
    <location>
        <begin position="1"/>
        <end position="16"/>
    </location>
</feature>
<gene>
    <name evidence="2" type="ORF">GCM10009799_14770</name>
</gene>